<comment type="caution">
    <text evidence="3">The sequence shown here is derived from an EMBL/GenBank/DDBJ whole genome shotgun (WGS) entry which is preliminary data.</text>
</comment>
<feature type="compositionally biased region" description="Basic and acidic residues" evidence="2">
    <location>
        <begin position="794"/>
        <end position="808"/>
    </location>
</feature>
<dbReference type="Pfam" id="PF08634">
    <property type="entry name" value="Pet127"/>
    <property type="match status" value="1"/>
</dbReference>
<feature type="compositionally biased region" description="Basic and acidic residues" evidence="2">
    <location>
        <begin position="68"/>
        <end position="77"/>
    </location>
</feature>
<feature type="compositionally biased region" description="Polar residues" evidence="2">
    <location>
        <begin position="879"/>
        <end position="899"/>
    </location>
</feature>
<dbReference type="GO" id="GO:0005740">
    <property type="term" value="C:mitochondrial envelope"/>
    <property type="evidence" value="ECO:0007669"/>
    <property type="project" value="TreeGrafter"/>
</dbReference>
<feature type="compositionally biased region" description="Polar residues" evidence="2">
    <location>
        <begin position="819"/>
        <end position="841"/>
    </location>
</feature>
<feature type="compositionally biased region" description="Polar residues" evidence="2">
    <location>
        <begin position="850"/>
        <end position="859"/>
    </location>
</feature>
<dbReference type="AlphaFoldDB" id="A0A8H4PL20"/>
<keyword evidence="1" id="KW-0175">Coiled coil</keyword>
<gene>
    <name evidence="3" type="ORF">FALBO_3825</name>
</gene>
<feature type="compositionally biased region" description="Basic and acidic residues" evidence="2">
    <location>
        <begin position="1011"/>
        <end position="1027"/>
    </location>
</feature>
<feature type="compositionally biased region" description="Basic and acidic residues" evidence="2">
    <location>
        <begin position="237"/>
        <end position="253"/>
    </location>
</feature>
<evidence type="ECO:0000313" key="4">
    <source>
        <dbReference type="Proteomes" id="UP000554235"/>
    </source>
</evidence>
<accession>A0A8H4PL20</accession>
<dbReference type="PANTHER" id="PTHR31014">
    <property type="entry name" value="MITOCHONDRIAL TRANSLATION SYSTEM COMPONENT PET127-RELATED"/>
    <property type="match status" value="1"/>
</dbReference>
<organism evidence="3 4">
    <name type="scientific">Fusarium albosuccineum</name>
    <dbReference type="NCBI Taxonomy" id="1237068"/>
    <lineage>
        <taxon>Eukaryota</taxon>
        <taxon>Fungi</taxon>
        <taxon>Dikarya</taxon>
        <taxon>Ascomycota</taxon>
        <taxon>Pezizomycotina</taxon>
        <taxon>Sordariomycetes</taxon>
        <taxon>Hypocreomycetidae</taxon>
        <taxon>Hypocreales</taxon>
        <taxon>Nectriaceae</taxon>
        <taxon>Fusarium</taxon>
        <taxon>Fusarium decemcellulare species complex</taxon>
    </lineage>
</organism>
<evidence type="ECO:0000256" key="2">
    <source>
        <dbReference type="SAM" id="MobiDB-lite"/>
    </source>
</evidence>
<reference evidence="3 4" key="1">
    <citation type="submission" date="2020-01" db="EMBL/GenBank/DDBJ databases">
        <title>Identification and distribution of gene clusters putatively required for synthesis of sphingolipid metabolism inhibitors in phylogenetically diverse species of the filamentous fungus Fusarium.</title>
        <authorList>
            <person name="Kim H.-S."/>
            <person name="Busman M."/>
            <person name="Brown D.W."/>
            <person name="Divon H."/>
            <person name="Uhlig S."/>
            <person name="Proctor R.H."/>
        </authorList>
    </citation>
    <scope>NUCLEOTIDE SEQUENCE [LARGE SCALE GENOMIC DNA]</scope>
    <source>
        <strain evidence="3 4">NRRL 20459</strain>
    </source>
</reference>
<dbReference type="GO" id="GO:0000964">
    <property type="term" value="P:mitochondrial RNA 5'-end processing"/>
    <property type="evidence" value="ECO:0007669"/>
    <property type="project" value="TreeGrafter"/>
</dbReference>
<feature type="region of interest" description="Disordered" evidence="2">
    <location>
        <begin position="982"/>
        <end position="1001"/>
    </location>
</feature>
<dbReference type="EMBL" id="JAADYS010000498">
    <property type="protein sequence ID" value="KAF4469277.1"/>
    <property type="molecule type" value="Genomic_DNA"/>
</dbReference>
<feature type="region of interest" description="Disordered" evidence="2">
    <location>
        <begin position="233"/>
        <end position="261"/>
    </location>
</feature>
<feature type="compositionally biased region" description="Basic residues" evidence="2">
    <location>
        <begin position="83"/>
        <end position="97"/>
    </location>
</feature>
<dbReference type="PANTHER" id="PTHR31014:SF0">
    <property type="entry name" value="MITOCHONDRIAL TRANSLATION SYSTEM COMPONENT PET127-RELATED"/>
    <property type="match status" value="1"/>
</dbReference>
<feature type="region of interest" description="Disordered" evidence="2">
    <location>
        <begin position="1011"/>
        <end position="1034"/>
    </location>
</feature>
<feature type="compositionally biased region" description="Polar residues" evidence="2">
    <location>
        <begin position="155"/>
        <end position="167"/>
    </location>
</feature>
<evidence type="ECO:0000313" key="3">
    <source>
        <dbReference type="EMBL" id="KAF4469277.1"/>
    </source>
</evidence>
<keyword evidence="4" id="KW-1185">Reference proteome</keyword>
<feature type="compositionally biased region" description="Acidic residues" evidence="2">
    <location>
        <begin position="988"/>
        <end position="997"/>
    </location>
</feature>
<feature type="coiled-coil region" evidence="1">
    <location>
        <begin position="681"/>
        <end position="724"/>
    </location>
</feature>
<feature type="compositionally biased region" description="Basic residues" evidence="2">
    <location>
        <begin position="136"/>
        <end position="147"/>
    </location>
</feature>
<protein>
    <recommendedName>
        <fullName evidence="5">PET127</fullName>
    </recommendedName>
</protein>
<feature type="region of interest" description="Disordered" evidence="2">
    <location>
        <begin position="136"/>
        <end position="167"/>
    </location>
</feature>
<evidence type="ECO:0000256" key="1">
    <source>
        <dbReference type="SAM" id="Coils"/>
    </source>
</evidence>
<feature type="region of interest" description="Disordered" evidence="2">
    <location>
        <begin position="38"/>
        <end position="118"/>
    </location>
</feature>
<name>A0A8H4PL20_9HYPO</name>
<dbReference type="OrthoDB" id="10249045at2759"/>
<feature type="compositionally biased region" description="Polar residues" evidence="2">
    <location>
        <begin position="38"/>
        <end position="65"/>
    </location>
</feature>
<dbReference type="Proteomes" id="UP000554235">
    <property type="component" value="Unassembled WGS sequence"/>
</dbReference>
<dbReference type="InterPro" id="IPR013943">
    <property type="entry name" value="Pet127"/>
</dbReference>
<sequence length="1168" mass="130948">MLRVRRGAGSPASFAHICRSYLRCPRQCLPLRSFATETNSDASAQPSSDSNAGTGDTLTHVNASSPKLDAHVEKLNKDGSASRVRRSSATRKKKNRSKPTDDGTPANTKPKPEDAEFDEALDVVRRVYGVDKLAAARKKKKGKASKHPKPEPPTEITSSTGMSTASDLKSWSIAQQAGMWTSLREKLQHQTAPHPPDSEQGMAHPPPLDQVSLGAQDVYSADLGEITPISNLAEPPALEKTKEARSKKTEKSTGTKFDPLLGKTKKIKKQKEEDMLEEHMLEVEEDKLEVKVVVPRKLVLEPVEEDMTLKVPRLAHNLDKVLFNPGVYQLQDRRSRVYNFDPQLAEIMPVKEFDFNALKEYVTSSKDTRLRALSAKHGKRFCGSTSSLTSLLSHFHFLLSAWRKPNFSHLSRDFKVEFDSFTTITRGPAAVFARYKDGVYAIDADKEYDTANVLSMLGKSMEKHLTLPKEEFEKYRKTRSHQLSEEEKNADEAFHYTTFGDFMLRSQLDAYDPRLPGSGMFDLKTRAVVSIRMDVTGYEKAVGYEIINRFGTWESFEREYYDMIRSAFLKYSLQVRMGRMDGIFVAFHNTQRIFGFQYVSIEEMDRALHGTSNTRLGDEEFKVSLQLLNEVLDRASKRFPKRSLRLHIETRPTKTPLTYFFAQPVDEDQIDRTQEKGKANIDKFEKEILGLSRQESEAESRQLVEEMAAQAEQERLDLQDEQEQDPNGDLQKQQAWDEMMAKVDKMVENDSLGLQSVRDAVEQAMEQSGLLAGKSEMERNAYLDKLVKALAEELSGDKEMGIEPKDTQQTEDEPKEVSQAMSDDLSQTFEGENVLLQSYQSAKDGKASDVDSTQAASESSGEKKPQTAPENVPGETDSLRTQVSPENNGSDSDVDSVQASLELAAEGKSEFPSESHEMSVDDGSSVGDESSTEAIDDMSPSNDELPKGSLKDLILKVAQGVDNKASDMGTFELVLSELVEAQKSTGTENEEEVDTSDLDAALPEDISLLEGGEKAKTEAAEASKNDSKTGGSQGRELFGAYITVRNRVGAKVVERFEIPDNTSPSKKWVVEYTITELPHGRARTILRQLRRRREKALKSDPGQKDKQWQKLWGGRLVRTAESGRQYRKLLAEEETQKGLKVAWDEKPILPNKQSRGLKKRLKRKSKSV</sequence>
<evidence type="ECO:0008006" key="5">
    <source>
        <dbReference type="Google" id="ProtNLM"/>
    </source>
</evidence>
<feature type="compositionally biased region" description="Basic and acidic residues" evidence="2">
    <location>
        <begin position="905"/>
        <end position="919"/>
    </location>
</feature>
<proteinExistence type="predicted"/>
<feature type="region of interest" description="Disordered" evidence="2">
    <location>
        <begin position="185"/>
        <end position="208"/>
    </location>
</feature>
<feature type="region of interest" description="Disordered" evidence="2">
    <location>
        <begin position="794"/>
        <end position="947"/>
    </location>
</feature>